<dbReference type="InterPro" id="IPR017853">
    <property type="entry name" value="GH"/>
</dbReference>
<protein>
    <submittedName>
        <fullName evidence="2">Peptidoglycan binding domain protein</fullName>
    </submittedName>
</protein>
<name>A0A135Z9Q7_GARVA</name>
<dbReference type="InterPro" id="IPR036365">
    <property type="entry name" value="PGBD-like_sf"/>
</dbReference>
<comment type="caution">
    <text evidence="2">The sequence shown here is derived from an EMBL/GenBank/DDBJ whole genome shotgun (WGS) entry which is preliminary data.</text>
</comment>
<dbReference type="InterPro" id="IPR015020">
    <property type="entry name" value="Rv2525c-like_Glyco_Hydro-like"/>
</dbReference>
<dbReference type="SUPFAM" id="SSF51445">
    <property type="entry name" value="(Trans)glycosidases"/>
    <property type="match status" value="1"/>
</dbReference>
<dbReference type="AlphaFoldDB" id="A0A135Z9Q7"/>
<dbReference type="RefSeq" id="WP_075523294.1">
    <property type="nucleotide sequence ID" value="NZ_KQ961855.1"/>
</dbReference>
<dbReference type="PATRIC" id="fig|2702.101.peg.371"/>
<sequence length="773" mass="87402">MDQMVLQTQQWLNKTYGDDTRYTKVKESGHTGWNTINGLIVALQIELGIQHTAANFGAGTTRKFNQRYPHGVKQQDDSDESKSNVYSIIQGALWCKGYSTSNNITQHFYSGTGRAVKELKNDMGIGGDSTVTIDVMKALLSMQQFVLLNRYGGTDVVRIIQQTINRTYKNYTGIIPCDGLYGREMNTALIQILQSLEGYSPDGATGNFGHGTRRNLKTISRQNASSYGKWVWLAKAVLNCIRYDCLQNENWDDDFAEQLTKFQKDYKLPVSGALDVNTWMSLLTSKGNPDRKAKACDTRFEITSELLNTLKRDGYEIVGRYLTGGSFKEIREGELKRIVDGGLKYFPIFQENGRNLSDFTYQKGLEHGKKASEAALSKGVPATAIYFAVDMDIYDYQIDSNIIPYFKGINETIDSRYSVGIYASRNVCTRISNVGLSVSSFVSDMSTGFSGNLGFPIPKNWNYDQFHEIPGYKGKVDLDKVAYNGKIPACNSVISSQKYQQDETQFIKWVTTTEKECLKGFEGISNPLTGYRFAVGQYIFEYLRKPKYWGDKYFALWRFYTPEFSVDKHDIKARSLCHAVCSQQPSIKDKVTDIDIAHMSATALGYIHWGIPKNKGYYSLGDLGGWLLDLLQMFGNYRRVAKDQDLSKWLKEHLGSKTDGQGFGYDDVLADADAYLIVSSMKKDNSDTRFSKSISQLYQLSKRERIKMFYQERFNSSKDNVISAFTKLADRIDFAPLENVKEGLLKQAAKTDVLPTRAEAKILGQMYAEFMAS</sequence>
<organism evidence="2 3">
    <name type="scientific">Gardnerella vaginalis</name>
    <dbReference type="NCBI Taxonomy" id="2702"/>
    <lineage>
        <taxon>Bacteria</taxon>
        <taxon>Bacillati</taxon>
        <taxon>Actinomycetota</taxon>
        <taxon>Actinomycetes</taxon>
        <taxon>Bifidobacteriales</taxon>
        <taxon>Bifidobacteriaceae</taxon>
        <taxon>Gardnerella</taxon>
    </lineage>
</organism>
<evidence type="ECO:0000313" key="2">
    <source>
        <dbReference type="EMBL" id="KXI18366.1"/>
    </source>
</evidence>
<accession>A0A135Z9Q7</accession>
<dbReference type="Proteomes" id="UP000070505">
    <property type="component" value="Unassembled WGS sequence"/>
</dbReference>
<dbReference type="EMBL" id="LSRC01000014">
    <property type="protein sequence ID" value="KXI18366.1"/>
    <property type="molecule type" value="Genomic_DNA"/>
</dbReference>
<dbReference type="CDD" id="cd06418">
    <property type="entry name" value="GH25_BacA-like"/>
    <property type="match status" value="1"/>
</dbReference>
<evidence type="ECO:0000313" key="3">
    <source>
        <dbReference type="Proteomes" id="UP000070505"/>
    </source>
</evidence>
<dbReference type="SUPFAM" id="SSF47090">
    <property type="entry name" value="PGBD-like"/>
    <property type="match status" value="1"/>
</dbReference>
<dbReference type="Gene3D" id="3.20.20.80">
    <property type="entry name" value="Glycosidases"/>
    <property type="match status" value="1"/>
</dbReference>
<reference evidence="2 3" key="1">
    <citation type="submission" date="2016-02" db="EMBL/GenBank/DDBJ databases">
        <authorList>
            <person name="Wen L."/>
            <person name="He K."/>
            <person name="Yang H."/>
        </authorList>
    </citation>
    <scope>NUCLEOTIDE SEQUENCE [LARGE SCALE GENOMIC DNA]</scope>
    <source>
        <strain evidence="2 3">CMW7778B</strain>
    </source>
</reference>
<feature type="domain" description="Rv2525c-like glycoside hydrolase-like" evidence="1">
    <location>
        <begin position="309"/>
        <end position="464"/>
    </location>
</feature>
<proteinExistence type="predicted"/>
<evidence type="ECO:0000259" key="1">
    <source>
        <dbReference type="Pfam" id="PF08924"/>
    </source>
</evidence>
<gene>
    <name evidence="2" type="ORF">HMPREF3230_00384</name>
</gene>
<dbReference type="Pfam" id="PF08924">
    <property type="entry name" value="Rv2525c_GlyHyd-like"/>
    <property type="match status" value="1"/>
</dbReference>